<evidence type="ECO:0000256" key="1">
    <source>
        <dbReference type="SAM" id="MobiDB-lite"/>
    </source>
</evidence>
<sequence length="173" mass="18906">MLLCKAFAVLRSPVRGSMAYHHTISWHRFISTIDISLWGARFLRAADREVGAMLLLFILCDSHSSTICCELAAVPLAPSVTLYTAMHYDACHRTRQLALMTKVLLGAYIRLSDEHPDVSARGYSILVAPPLSCDLAPNDAPDVIYSNNRFSSTPTPSLEASTTLSATSPHADD</sequence>
<feature type="region of interest" description="Disordered" evidence="1">
    <location>
        <begin position="152"/>
        <end position="173"/>
    </location>
</feature>
<keyword evidence="3" id="KW-1185">Reference proteome</keyword>
<proteinExistence type="predicted"/>
<protein>
    <submittedName>
        <fullName evidence="2">Uncharacterized protein</fullName>
    </submittedName>
</protein>
<dbReference type="Proteomes" id="UP000235786">
    <property type="component" value="Unassembled WGS sequence"/>
</dbReference>
<organism evidence="2 3">
    <name type="scientific">Hyaloscypha variabilis (strain UAMH 11265 / GT02V1 / F)</name>
    <name type="common">Meliniomyces variabilis</name>
    <dbReference type="NCBI Taxonomy" id="1149755"/>
    <lineage>
        <taxon>Eukaryota</taxon>
        <taxon>Fungi</taxon>
        <taxon>Dikarya</taxon>
        <taxon>Ascomycota</taxon>
        <taxon>Pezizomycotina</taxon>
        <taxon>Leotiomycetes</taxon>
        <taxon>Helotiales</taxon>
        <taxon>Hyaloscyphaceae</taxon>
        <taxon>Hyaloscypha</taxon>
        <taxon>Hyaloscypha variabilis</taxon>
    </lineage>
</organism>
<reference evidence="2 3" key="1">
    <citation type="submission" date="2016-04" db="EMBL/GenBank/DDBJ databases">
        <title>A degradative enzymes factory behind the ericoid mycorrhizal symbiosis.</title>
        <authorList>
            <consortium name="DOE Joint Genome Institute"/>
            <person name="Martino E."/>
            <person name="Morin E."/>
            <person name="Grelet G."/>
            <person name="Kuo A."/>
            <person name="Kohler A."/>
            <person name="Daghino S."/>
            <person name="Barry K."/>
            <person name="Choi C."/>
            <person name="Cichocki N."/>
            <person name="Clum A."/>
            <person name="Copeland A."/>
            <person name="Hainaut M."/>
            <person name="Haridas S."/>
            <person name="Labutti K."/>
            <person name="Lindquist E."/>
            <person name="Lipzen A."/>
            <person name="Khouja H.-R."/>
            <person name="Murat C."/>
            <person name="Ohm R."/>
            <person name="Olson A."/>
            <person name="Spatafora J."/>
            <person name="Veneault-Fourrey C."/>
            <person name="Henrissat B."/>
            <person name="Grigoriev I."/>
            <person name="Martin F."/>
            <person name="Perotto S."/>
        </authorList>
    </citation>
    <scope>NUCLEOTIDE SEQUENCE [LARGE SCALE GENOMIC DNA]</scope>
    <source>
        <strain evidence="2 3">F</strain>
    </source>
</reference>
<evidence type="ECO:0000313" key="3">
    <source>
        <dbReference type="Proteomes" id="UP000235786"/>
    </source>
</evidence>
<dbReference type="AlphaFoldDB" id="A0A2J6SAJ5"/>
<dbReference type="EMBL" id="KZ613938">
    <property type="protein sequence ID" value="PMD47775.1"/>
    <property type="molecule type" value="Genomic_DNA"/>
</dbReference>
<gene>
    <name evidence="2" type="ORF">L207DRAFT_607284</name>
</gene>
<accession>A0A2J6SAJ5</accession>
<evidence type="ECO:0000313" key="2">
    <source>
        <dbReference type="EMBL" id="PMD47775.1"/>
    </source>
</evidence>
<name>A0A2J6SAJ5_HYAVF</name>